<dbReference type="InterPro" id="IPR003717">
    <property type="entry name" value="RecO"/>
</dbReference>
<evidence type="ECO:0000313" key="11">
    <source>
        <dbReference type="Proteomes" id="UP000275394"/>
    </source>
</evidence>
<evidence type="ECO:0000256" key="6">
    <source>
        <dbReference type="ARBA" id="ARBA00023204"/>
    </source>
</evidence>
<dbReference type="InterPro" id="IPR042242">
    <property type="entry name" value="RecO_C"/>
</dbReference>
<dbReference type="InterPro" id="IPR022572">
    <property type="entry name" value="DNA_rep/recomb_RecO_N"/>
</dbReference>
<gene>
    <name evidence="8" type="primary">recO</name>
    <name evidence="10" type="ORF">EDC56_0226</name>
</gene>
<evidence type="ECO:0000259" key="9">
    <source>
        <dbReference type="Pfam" id="PF11967"/>
    </source>
</evidence>
<dbReference type="Pfam" id="PF02565">
    <property type="entry name" value="RecO_C"/>
    <property type="match status" value="1"/>
</dbReference>
<dbReference type="Gene3D" id="1.20.1440.120">
    <property type="entry name" value="Recombination protein O, C-terminal domain"/>
    <property type="match status" value="1"/>
</dbReference>
<dbReference type="GO" id="GO:0043590">
    <property type="term" value="C:bacterial nucleoid"/>
    <property type="evidence" value="ECO:0007669"/>
    <property type="project" value="TreeGrafter"/>
</dbReference>
<dbReference type="SUPFAM" id="SSF57863">
    <property type="entry name" value="ArfGap/RecO-like zinc finger"/>
    <property type="match status" value="1"/>
</dbReference>
<dbReference type="InterPro" id="IPR037278">
    <property type="entry name" value="ARFGAP/RecO"/>
</dbReference>
<dbReference type="OrthoDB" id="9804792at2"/>
<protein>
    <recommendedName>
        <fullName evidence="3 8">DNA repair protein RecO</fullName>
    </recommendedName>
    <alternativeName>
        <fullName evidence="7 8">Recombination protein O</fullName>
    </alternativeName>
</protein>
<dbReference type="SUPFAM" id="SSF50249">
    <property type="entry name" value="Nucleic acid-binding proteins"/>
    <property type="match status" value="1"/>
</dbReference>
<dbReference type="Gene3D" id="2.40.50.140">
    <property type="entry name" value="Nucleic acid-binding proteins"/>
    <property type="match status" value="1"/>
</dbReference>
<evidence type="ECO:0000256" key="2">
    <source>
        <dbReference type="ARBA" id="ARBA00007452"/>
    </source>
</evidence>
<feature type="domain" description="DNA replication/recombination mediator RecO N-terminal" evidence="9">
    <location>
        <begin position="7"/>
        <end position="76"/>
    </location>
</feature>
<evidence type="ECO:0000313" key="10">
    <source>
        <dbReference type="EMBL" id="ROS04713.1"/>
    </source>
</evidence>
<keyword evidence="11" id="KW-1185">Reference proteome</keyword>
<dbReference type="AlphaFoldDB" id="A0A3N2DY00"/>
<dbReference type="PANTHER" id="PTHR33991:SF1">
    <property type="entry name" value="DNA REPAIR PROTEIN RECO"/>
    <property type="match status" value="1"/>
</dbReference>
<dbReference type="HAMAP" id="MF_00201">
    <property type="entry name" value="RecO"/>
    <property type="match status" value="1"/>
</dbReference>
<dbReference type="InterPro" id="IPR012340">
    <property type="entry name" value="NA-bd_OB-fold"/>
</dbReference>
<comment type="caution">
    <text evidence="10">The sequence shown here is derived from an EMBL/GenBank/DDBJ whole genome shotgun (WGS) entry which is preliminary data.</text>
</comment>
<dbReference type="Pfam" id="PF11967">
    <property type="entry name" value="RecO_N"/>
    <property type="match status" value="1"/>
</dbReference>
<dbReference type="NCBIfam" id="TIGR00613">
    <property type="entry name" value="reco"/>
    <property type="match status" value="1"/>
</dbReference>
<name>A0A3N2DY00_9GAMM</name>
<comment type="function">
    <text evidence="1 8">Involved in DNA repair and RecF pathway recombination.</text>
</comment>
<accession>A0A3N2DY00</accession>
<dbReference type="EMBL" id="RKHR01000003">
    <property type="protein sequence ID" value="ROS04713.1"/>
    <property type="molecule type" value="Genomic_DNA"/>
</dbReference>
<keyword evidence="5 8" id="KW-0233">DNA recombination</keyword>
<evidence type="ECO:0000256" key="7">
    <source>
        <dbReference type="ARBA" id="ARBA00033409"/>
    </source>
</evidence>
<keyword evidence="6 8" id="KW-0234">DNA repair</keyword>
<dbReference type="PANTHER" id="PTHR33991">
    <property type="entry name" value="DNA REPAIR PROTEIN RECO"/>
    <property type="match status" value="1"/>
</dbReference>
<evidence type="ECO:0000256" key="1">
    <source>
        <dbReference type="ARBA" id="ARBA00003065"/>
    </source>
</evidence>
<dbReference type="Proteomes" id="UP000275394">
    <property type="component" value="Unassembled WGS sequence"/>
</dbReference>
<evidence type="ECO:0000256" key="3">
    <source>
        <dbReference type="ARBA" id="ARBA00021310"/>
    </source>
</evidence>
<keyword evidence="4 8" id="KW-0227">DNA damage</keyword>
<evidence type="ECO:0000256" key="5">
    <source>
        <dbReference type="ARBA" id="ARBA00023172"/>
    </source>
</evidence>
<organism evidence="10 11">
    <name type="scientific">Sinobacterium caligoides</name>
    <dbReference type="NCBI Taxonomy" id="933926"/>
    <lineage>
        <taxon>Bacteria</taxon>
        <taxon>Pseudomonadati</taxon>
        <taxon>Pseudomonadota</taxon>
        <taxon>Gammaproteobacteria</taxon>
        <taxon>Cellvibrionales</taxon>
        <taxon>Spongiibacteraceae</taxon>
        <taxon>Sinobacterium</taxon>
    </lineage>
</organism>
<sequence>MKTVDFDRCYLLHTYPFQDNSVIADFLSYEHGRQRAVIKNIRNTKKNPLRAIVQPLTLLQISWRGKTELKTVTSIESSGKRFMLRQQRLYSAIYLHEIIMRLVALGEESVALFEAYEHALYQLEGEGSLEFILRRFEFFLLQHLGYGIDWHHDVTAVALSEHSYYRLEYQRGYVPVPVATKDSYSGDHLLSIAYGDYGIQDRQLAAVAKRITRQLLGPYLGSEPLKSRSLFIRRAPLGSTS</sequence>
<reference evidence="10 11" key="1">
    <citation type="submission" date="2018-11" db="EMBL/GenBank/DDBJ databases">
        <title>Genomic Encyclopedia of Type Strains, Phase IV (KMG-IV): sequencing the most valuable type-strain genomes for metagenomic binning, comparative biology and taxonomic classification.</title>
        <authorList>
            <person name="Goeker M."/>
        </authorList>
    </citation>
    <scope>NUCLEOTIDE SEQUENCE [LARGE SCALE GENOMIC DNA]</scope>
    <source>
        <strain evidence="10 11">DSM 100316</strain>
    </source>
</reference>
<dbReference type="GO" id="GO:0006310">
    <property type="term" value="P:DNA recombination"/>
    <property type="evidence" value="ECO:0007669"/>
    <property type="project" value="UniProtKB-UniRule"/>
</dbReference>
<comment type="similarity">
    <text evidence="2 8">Belongs to the RecO family.</text>
</comment>
<evidence type="ECO:0000256" key="8">
    <source>
        <dbReference type="HAMAP-Rule" id="MF_00201"/>
    </source>
</evidence>
<evidence type="ECO:0000256" key="4">
    <source>
        <dbReference type="ARBA" id="ARBA00022763"/>
    </source>
</evidence>
<proteinExistence type="inferred from homology"/>
<dbReference type="GO" id="GO:0006302">
    <property type="term" value="P:double-strand break repair"/>
    <property type="evidence" value="ECO:0007669"/>
    <property type="project" value="TreeGrafter"/>
</dbReference>
<dbReference type="RefSeq" id="WP_123710695.1">
    <property type="nucleotide sequence ID" value="NZ_RKHR01000003.1"/>
</dbReference>